<feature type="binding site" evidence="1">
    <location>
        <position position="57"/>
    </location>
    <ligand>
        <name>Mg(2+)</name>
        <dbReference type="ChEBI" id="CHEBI:18420"/>
        <label>1</label>
    </ligand>
</feature>
<dbReference type="RefSeq" id="WP_145171038.1">
    <property type="nucleotide sequence ID" value="NZ_CP036525.1"/>
</dbReference>
<feature type="binding site" evidence="1">
    <location>
        <position position="58"/>
    </location>
    <ligand>
        <name>Mg(2+)</name>
        <dbReference type="ChEBI" id="CHEBI:18420"/>
        <label>1</label>
    </ligand>
</feature>
<keyword evidence="1" id="KW-0479">Metal-binding</keyword>
<evidence type="ECO:0000313" key="2">
    <source>
        <dbReference type="EMBL" id="QDT05109.1"/>
    </source>
</evidence>
<keyword evidence="2" id="KW-0326">Glycosidase</keyword>
<accession>A0A517NDA1</accession>
<sequence length="356" mass="38322">MNRVTPVTHDAIIGCILGTAVGDALGLPYEGVSSERAPRLLGPPDRYRFFLRRGMISDDTEHTCLVAGSLIEANGDVDLFARRFASRLRWWILALPAGVGKATARAGIKLWLGAKPNSAGVFSAGNGPAMRAAIFGAAFDDLPKMLQFVRSSSRLTHTDPKAEYGAIAVALAARHSRDHDSVDANLWLSDVVDTVGDDGSELTELLRRSVDSVATGESTKSFADLLGLSQGVSGYTYHTVPVAIHAWLSHPRDYRQAVTEIIQCGGDADTTAAIVGGIVGAGVGEDGIPRAWIGGIWEYPRSVAWMRSLGKTLADTLHEKRPAKPPTVNPLAVLIRNMLFLFIVLFHGFRRLAPPY</sequence>
<dbReference type="AlphaFoldDB" id="A0A517NDA1"/>
<dbReference type="SUPFAM" id="SSF101478">
    <property type="entry name" value="ADP-ribosylglycohydrolase"/>
    <property type="match status" value="1"/>
</dbReference>
<dbReference type="InterPro" id="IPR005502">
    <property type="entry name" value="Ribosyl_crysJ1"/>
</dbReference>
<keyword evidence="2" id="KW-0378">Hydrolase</keyword>
<feature type="binding site" evidence="1">
    <location>
        <position position="267"/>
    </location>
    <ligand>
        <name>Mg(2+)</name>
        <dbReference type="ChEBI" id="CHEBI:18420"/>
        <label>1</label>
    </ligand>
</feature>
<dbReference type="Gene3D" id="1.10.4080.10">
    <property type="entry name" value="ADP-ribosylation/Crystallin J1"/>
    <property type="match status" value="1"/>
</dbReference>
<name>A0A517NDA1_9BACT</name>
<keyword evidence="1" id="KW-0460">Magnesium</keyword>
<feature type="binding site" evidence="1">
    <location>
        <position position="59"/>
    </location>
    <ligand>
        <name>Mg(2+)</name>
        <dbReference type="ChEBI" id="CHEBI:18420"/>
        <label>1</label>
    </ligand>
</feature>
<dbReference type="PANTHER" id="PTHR16222:SF12">
    <property type="entry name" value="ADP-RIBOSYLGLYCOHYDROLASE-RELATED"/>
    <property type="match status" value="1"/>
</dbReference>
<dbReference type="EMBL" id="CP036525">
    <property type="protein sequence ID" value="QDT05109.1"/>
    <property type="molecule type" value="Genomic_DNA"/>
</dbReference>
<keyword evidence="3" id="KW-1185">Reference proteome</keyword>
<dbReference type="GO" id="GO:0046872">
    <property type="term" value="F:metal ion binding"/>
    <property type="evidence" value="ECO:0007669"/>
    <property type="project" value="UniProtKB-KW"/>
</dbReference>
<evidence type="ECO:0000256" key="1">
    <source>
        <dbReference type="PIRSR" id="PIRSR605502-1"/>
    </source>
</evidence>
<gene>
    <name evidence="2" type="primary">draG</name>
    <name evidence="2" type="ORF">K227x_35080</name>
</gene>
<comment type="cofactor">
    <cofactor evidence="1">
        <name>Mg(2+)</name>
        <dbReference type="ChEBI" id="CHEBI:18420"/>
    </cofactor>
    <text evidence="1">Binds 2 magnesium ions per subunit.</text>
</comment>
<dbReference type="InterPro" id="IPR050792">
    <property type="entry name" value="ADP-ribosylglycohydrolase"/>
</dbReference>
<evidence type="ECO:0000313" key="3">
    <source>
        <dbReference type="Proteomes" id="UP000318538"/>
    </source>
</evidence>
<proteinExistence type="predicted"/>
<organism evidence="2 3">
    <name type="scientific">Rubripirellula lacrimiformis</name>
    <dbReference type="NCBI Taxonomy" id="1930273"/>
    <lineage>
        <taxon>Bacteria</taxon>
        <taxon>Pseudomonadati</taxon>
        <taxon>Planctomycetota</taxon>
        <taxon>Planctomycetia</taxon>
        <taxon>Pirellulales</taxon>
        <taxon>Pirellulaceae</taxon>
        <taxon>Rubripirellula</taxon>
    </lineage>
</organism>
<feature type="binding site" evidence="1">
    <location>
        <position position="269"/>
    </location>
    <ligand>
        <name>Mg(2+)</name>
        <dbReference type="ChEBI" id="CHEBI:18420"/>
        <label>1</label>
    </ligand>
</feature>
<dbReference type="KEGG" id="rlc:K227x_35080"/>
<dbReference type="OrthoDB" id="9798107at2"/>
<feature type="binding site" evidence="1">
    <location>
        <position position="270"/>
    </location>
    <ligand>
        <name>Mg(2+)</name>
        <dbReference type="ChEBI" id="CHEBI:18420"/>
        <label>1</label>
    </ligand>
</feature>
<dbReference type="EC" id="3.2.2.24" evidence="2"/>
<dbReference type="GO" id="GO:0047407">
    <property type="term" value="F:ADP-ribosyl-[dinitrogen reductase] hydrolase activity"/>
    <property type="evidence" value="ECO:0007669"/>
    <property type="project" value="UniProtKB-EC"/>
</dbReference>
<dbReference type="Proteomes" id="UP000318538">
    <property type="component" value="Chromosome"/>
</dbReference>
<dbReference type="PANTHER" id="PTHR16222">
    <property type="entry name" value="ADP-RIBOSYLGLYCOHYDROLASE"/>
    <property type="match status" value="1"/>
</dbReference>
<protein>
    <submittedName>
        <fullName evidence="2">ADP-ribosyl-[dinitrogen reductase] glycohydrolase</fullName>
        <ecNumber evidence="2">3.2.2.24</ecNumber>
    </submittedName>
</protein>
<reference evidence="2 3" key="1">
    <citation type="submission" date="2019-02" db="EMBL/GenBank/DDBJ databases">
        <title>Deep-cultivation of Planctomycetes and their phenomic and genomic characterization uncovers novel biology.</title>
        <authorList>
            <person name="Wiegand S."/>
            <person name="Jogler M."/>
            <person name="Boedeker C."/>
            <person name="Pinto D."/>
            <person name="Vollmers J."/>
            <person name="Rivas-Marin E."/>
            <person name="Kohn T."/>
            <person name="Peeters S.H."/>
            <person name="Heuer A."/>
            <person name="Rast P."/>
            <person name="Oberbeckmann S."/>
            <person name="Bunk B."/>
            <person name="Jeske O."/>
            <person name="Meyerdierks A."/>
            <person name="Storesund J.E."/>
            <person name="Kallscheuer N."/>
            <person name="Luecker S."/>
            <person name="Lage O.M."/>
            <person name="Pohl T."/>
            <person name="Merkel B.J."/>
            <person name="Hornburger P."/>
            <person name="Mueller R.-W."/>
            <person name="Bruemmer F."/>
            <person name="Labrenz M."/>
            <person name="Spormann A.M."/>
            <person name="Op den Camp H."/>
            <person name="Overmann J."/>
            <person name="Amann R."/>
            <person name="Jetten M.S.M."/>
            <person name="Mascher T."/>
            <person name="Medema M.H."/>
            <person name="Devos D.P."/>
            <person name="Kaster A.-K."/>
            <person name="Ovreas L."/>
            <person name="Rohde M."/>
            <person name="Galperin M.Y."/>
            <person name="Jogler C."/>
        </authorList>
    </citation>
    <scope>NUCLEOTIDE SEQUENCE [LARGE SCALE GENOMIC DNA]</scope>
    <source>
        <strain evidence="2 3">K22_7</strain>
    </source>
</reference>
<dbReference type="InterPro" id="IPR036705">
    <property type="entry name" value="Ribosyl_crysJ1_sf"/>
</dbReference>
<dbReference type="Pfam" id="PF03747">
    <property type="entry name" value="ADP_ribosyl_GH"/>
    <property type="match status" value="1"/>
</dbReference>